<name>A0ABU5F708_9BACT</name>
<evidence type="ECO:0000256" key="1">
    <source>
        <dbReference type="SAM" id="MobiDB-lite"/>
    </source>
</evidence>
<evidence type="ECO:0000313" key="3">
    <source>
        <dbReference type="Proteomes" id="UP001272242"/>
    </source>
</evidence>
<sequence>MTRPLRFRPAPPRPDLTAPVILAWADAFHARTGRWPSRTDGTADLPDTTWSAVDGCLKNGSRGLPGGSSLAKLLLEHRGRRHHTYLPALTPELVLAWADAHRARAGTWPGQDSGPIDGAPGETWSGVNCALAEGCRGLPGGSSLTQLLQARRGARNHLDLPALAPEQILAWADAHRARTGRWPRQNTGPIDGAPGETWSGVSAALLVGCRGLAPGGSLARLLAAHRGARNPAAVPKLQRWEVLLWADAHHARTGNWPTADAGPIPASPGDTWSAVDAALQAGTRGLPGGDSLARLLDRRGRKPNFAARPALTVRAVLAWADAHQRRTGAWPTARSGPIDGRGAETWRRVDRALRAGARGLPGGSSLARLLGDRRGVRTPAAAAPLTPDQILTWADAHRARTGAWPTATSGAIDGAAEETWSAVAAALETGSRGLPGGDSLARLLAARRGVRNHMALPPFTVATILAWADAHHTRTGAWPSGKGGAIPDAPGETWRAVEAALGAGLRGLPGGDTLARLLARRRGARNRKALPALAVERIRRWVRAHHRRTGTWPRRGDGPIPDAPGETWHAVDQALYRGLRGLPGGSSLPQLVRGCRAAPPAPGRGAPRRGGS</sequence>
<reference evidence="3" key="1">
    <citation type="journal article" date="2023" name="Mar. Drugs">
        <title>Gemmata algarum, a Novel Planctomycete Isolated from an Algal Mat, Displays Antimicrobial Activity.</title>
        <authorList>
            <person name="Kumar G."/>
            <person name="Kallscheuer N."/>
            <person name="Kashif M."/>
            <person name="Ahamad S."/>
            <person name="Jagadeeshwari U."/>
            <person name="Pannikurungottu S."/>
            <person name="Haufschild T."/>
            <person name="Kabuu M."/>
            <person name="Sasikala C."/>
            <person name="Jogler C."/>
            <person name="Ramana C."/>
        </authorList>
    </citation>
    <scope>NUCLEOTIDE SEQUENCE [LARGE SCALE GENOMIC DNA]</scope>
    <source>
        <strain evidence="3">JC673</strain>
    </source>
</reference>
<dbReference type="EMBL" id="JAXBLV010000237">
    <property type="protein sequence ID" value="MDY3563380.1"/>
    <property type="molecule type" value="Genomic_DNA"/>
</dbReference>
<protein>
    <submittedName>
        <fullName evidence="2">Uncharacterized protein</fullName>
    </submittedName>
</protein>
<gene>
    <name evidence="2" type="ORF">R5W23_004883</name>
</gene>
<dbReference type="RefSeq" id="WP_320689587.1">
    <property type="nucleotide sequence ID" value="NZ_JAXBLV010000237.1"/>
</dbReference>
<feature type="region of interest" description="Disordered" evidence="1">
    <location>
        <begin position="590"/>
        <end position="612"/>
    </location>
</feature>
<proteinExistence type="predicted"/>
<dbReference type="Proteomes" id="UP001272242">
    <property type="component" value="Unassembled WGS sequence"/>
</dbReference>
<organism evidence="2 3">
    <name type="scientific">Gemmata algarum</name>
    <dbReference type="NCBI Taxonomy" id="2975278"/>
    <lineage>
        <taxon>Bacteria</taxon>
        <taxon>Pseudomonadati</taxon>
        <taxon>Planctomycetota</taxon>
        <taxon>Planctomycetia</taxon>
        <taxon>Gemmatales</taxon>
        <taxon>Gemmataceae</taxon>
        <taxon>Gemmata</taxon>
    </lineage>
</organism>
<accession>A0ABU5F708</accession>
<comment type="caution">
    <text evidence="2">The sequence shown here is derived from an EMBL/GenBank/DDBJ whole genome shotgun (WGS) entry which is preliminary data.</text>
</comment>
<evidence type="ECO:0000313" key="2">
    <source>
        <dbReference type="EMBL" id="MDY3563380.1"/>
    </source>
</evidence>
<keyword evidence="3" id="KW-1185">Reference proteome</keyword>